<dbReference type="GO" id="GO:0016020">
    <property type="term" value="C:membrane"/>
    <property type="evidence" value="ECO:0007669"/>
    <property type="project" value="UniProtKB-SubCell"/>
</dbReference>
<evidence type="ECO:0000256" key="2">
    <source>
        <dbReference type="ARBA" id="ARBA00009773"/>
    </source>
</evidence>
<feature type="transmembrane region" description="Helical" evidence="7">
    <location>
        <begin position="466"/>
        <end position="484"/>
    </location>
</feature>
<feature type="transmembrane region" description="Helical" evidence="7">
    <location>
        <begin position="62"/>
        <end position="83"/>
    </location>
</feature>
<dbReference type="InterPro" id="IPR002549">
    <property type="entry name" value="AI-2E-like"/>
</dbReference>
<evidence type="ECO:0000256" key="4">
    <source>
        <dbReference type="ARBA" id="ARBA00022989"/>
    </source>
</evidence>
<dbReference type="Proteomes" id="UP000017836">
    <property type="component" value="Unassembled WGS sequence"/>
</dbReference>
<reference evidence="9" key="1">
    <citation type="journal article" date="2013" name="Science">
        <title>The Amborella genome and the evolution of flowering plants.</title>
        <authorList>
            <consortium name="Amborella Genome Project"/>
        </authorList>
    </citation>
    <scope>NUCLEOTIDE SEQUENCE [LARGE SCALE GENOMIC DNA]</scope>
</reference>
<evidence type="ECO:0000256" key="1">
    <source>
        <dbReference type="ARBA" id="ARBA00004141"/>
    </source>
</evidence>
<dbReference type="AlphaFoldDB" id="W1Q000"/>
<dbReference type="PANTHER" id="PTHR21716">
    <property type="entry name" value="TRANSMEMBRANE PROTEIN"/>
    <property type="match status" value="1"/>
</dbReference>
<evidence type="ECO:0000256" key="5">
    <source>
        <dbReference type="ARBA" id="ARBA00023136"/>
    </source>
</evidence>
<evidence type="ECO:0000256" key="6">
    <source>
        <dbReference type="SAM" id="MobiDB-lite"/>
    </source>
</evidence>
<comment type="similarity">
    <text evidence="2">Belongs to the autoinducer-2 exporter (AI-2E) (TC 2.A.86) family.</text>
</comment>
<evidence type="ECO:0000256" key="7">
    <source>
        <dbReference type="SAM" id="Phobius"/>
    </source>
</evidence>
<protein>
    <recommendedName>
        <fullName evidence="10">Transmembrane protein 245</fullName>
    </recommendedName>
</protein>
<feature type="transmembrane region" description="Helical" evidence="7">
    <location>
        <begin position="128"/>
        <end position="153"/>
    </location>
</feature>
<evidence type="ECO:0008006" key="10">
    <source>
        <dbReference type="Google" id="ProtNLM"/>
    </source>
</evidence>
<feature type="transmembrane region" description="Helical" evidence="7">
    <location>
        <begin position="582"/>
        <end position="600"/>
    </location>
</feature>
<feature type="transmembrane region" description="Helical" evidence="7">
    <location>
        <begin position="612"/>
        <end position="630"/>
    </location>
</feature>
<dbReference type="EMBL" id="KI392567">
    <property type="protein sequence ID" value="ERN13789.1"/>
    <property type="molecule type" value="Genomic_DNA"/>
</dbReference>
<dbReference type="PANTHER" id="PTHR21716:SF4">
    <property type="entry name" value="TRANSMEMBRANE PROTEIN 245"/>
    <property type="match status" value="1"/>
</dbReference>
<gene>
    <name evidence="8" type="ORF">AMTR_s00049p00202870</name>
</gene>
<keyword evidence="9" id="KW-1185">Reference proteome</keyword>
<keyword evidence="3 7" id="KW-0812">Transmembrane</keyword>
<evidence type="ECO:0000313" key="8">
    <source>
        <dbReference type="EMBL" id="ERN13789.1"/>
    </source>
</evidence>
<evidence type="ECO:0000313" key="9">
    <source>
        <dbReference type="Proteomes" id="UP000017836"/>
    </source>
</evidence>
<sequence>MGKAPISNSSIKANPPWQEMVAGASATTKSSTRGPTPKISHENSKESDNFKTPLSHDPQVRLAIYIAMAHAGLALTLALLYGLTKLLEECYRPIQWAILCSMPLREIQRALVQFWRHPLNLGLFETLLAIPVAVFSAITGTVIDFQGALFRLLRIRQQSSESKERIGFSKLMQWLVSFGLFVFTHERIGASVIPAFAFSGLIAYAAGSSAGLMDQTHGKSNVASTLTAISSVRRGRSTPMLSVWSRFSRFLTSGLLKRLKTMVALGLITGMIAGLVCGFMFFSYKIGVEGKDAVISLKTHLQENNYAERIGLMEWIEKNDIPELIDTYTAKFYETLSQQVDSLALHYNVTEIVDGFKYYLMKPSESSVTSTVPVVSGQPFGEKLHNLQVNVQNREWQLIYHEVQGVFREFMVLLRREDLVEKIKRIALQSVDMSKRVLASSSVVLAGSANLLFSLAVSIVSGAAGVLNFVSQLMVFFWLLYYLITSESGGVMDHVLGMLPVSEATRVRSAEVLGHAVSSVLLATAKITLFQGCLTYLLFRFYRIHFLYMSTVLAFMSALLPFIPTWVSSVPAAAQLGMEGRYVEAIVLTVIHLMLMDYGASAIQDDIPGQRAYLTGLSILGGMALFPSALEGTIMGPMLMTVMIALKNLYAEFVLVSTKETSSLAQKYIRLITRLLDFQKPEAVINHSVPLRLIESKHKLS</sequence>
<dbReference type="HOGENOM" id="CLU_028708_1_0_1"/>
<evidence type="ECO:0000256" key="3">
    <source>
        <dbReference type="ARBA" id="ARBA00022692"/>
    </source>
</evidence>
<feature type="compositionally biased region" description="Polar residues" evidence="6">
    <location>
        <begin position="1"/>
        <end position="12"/>
    </location>
</feature>
<dbReference type="eggNOG" id="KOG2365">
    <property type="taxonomic scope" value="Eukaryota"/>
</dbReference>
<keyword evidence="4 7" id="KW-1133">Transmembrane helix</keyword>
<organism evidence="8 9">
    <name type="scientific">Amborella trichopoda</name>
    <dbReference type="NCBI Taxonomy" id="13333"/>
    <lineage>
        <taxon>Eukaryota</taxon>
        <taxon>Viridiplantae</taxon>
        <taxon>Streptophyta</taxon>
        <taxon>Embryophyta</taxon>
        <taxon>Tracheophyta</taxon>
        <taxon>Spermatophyta</taxon>
        <taxon>Magnoliopsida</taxon>
        <taxon>Amborellales</taxon>
        <taxon>Amborellaceae</taxon>
        <taxon>Amborella</taxon>
    </lineage>
</organism>
<feature type="compositionally biased region" description="Polar residues" evidence="6">
    <location>
        <begin position="25"/>
        <end position="34"/>
    </location>
</feature>
<dbReference type="OMA" id="CANVLDH"/>
<dbReference type="Gramene" id="ERN13789">
    <property type="protein sequence ID" value="ERN13789"/>
    <property type="gene ID" value="AMTR_s00049p00202870"/>
</dbReference>
<feature type="transmembrane region" description="Helical" evidence="7">
    <location>
        <begin position="174"/>
        <end position="206"/>
    </location>
</feature>
<feature type="transmembrane region" description="Helical" evidence="7">
    <location>
        <begin position="546"/>
        <end position="567"/>
    </location>
</feature>
<comment type="subcellular location">
    <subcellularLocation>
        <location evidence="1">Membrane</location>
        <topology evidence="1">Multi-pass membrane protein</topology>
    </subcellularLocation>
</comment>
<feature type="transmembrane region" description="Helical" evidence="7">
    <location>
        <begin position="262"/>
        <end position="282"/>
    </location>
</feature>
<name>W1Q000_AMBTC</name>
<feature type="compositionally biased region" description="Basic and acidic residues" evidence="6">
    <location>
        <begin position="39"/>
        <end position="49"/>
    </location>
</feature>
<proteinExistence type="inferred from homology"/>
<accession>W1Q000</accession>
<keyword evidence="5 7" id="KW-0472">Membrane</keyword>
<feature type="transmembrane region" description="Helical" evidence="7">
    <location>
        <begin position="437"/>
        <end position="460"/>
    </location>
</feature>
<feature type="region of interest" description="Disordered" evidence="6">
    <location>
        <begin position="1"/>
        <end position="52"/>
    </location>
</feature>